<dbReference type="GO" id="GO:0016020">
    <property type="term" value="C:membrane"/>
    <property type="evidence" value="ECO:0007669"/>
    <property type="project" value="InterPro"/>
</dbReference>
<feature type="transmembrane region" description="Helical" evidence="1">
    <location>
        <begin position="109"/>
        <end position="126"/>
    </location>
</feature>
<dbReference type="Pfam" id="PF00892">
    <property type="entry name" value="EamA"/>
    <property type="match status" value="1"/>
</dbReference>
<feature type="transmembrane region" description="Helical" evidence="1">
    <location>
        <begin position="20"/>
        <end position="39"/>
    </location>
</feature>
<name>A0A0G1FJ68_9BACT</name>
<gene>
    <name evidence="3" type="ORF">UV61_C0006G0099</name>
</gene>
<dbReference type="InterPro" id="IPR000620">
    <property type="entry name" value="EamA_dom"/>
</dbReference>
<dbReference type="Gene3D" id="1.10.3730.20">
    <property type="match status" value="1"/>
</dbReference>
<evidence type="ECO:0000256" key="1">
    <source>
        <dbReference type="SAM" id="Phobius"/>
    </source>
</evidence>
<feature type="transmembrane region" description="Helical" evidence="1">
    <location>
        <begin position="51"/>
        <end position="71"/>
    </location>
</feature>
<accession>A0A0G1FJ68</accession>
<dbReference type="AlphaFoldDB" id="A0A0G1FJ68"/>
<feature type="domain" description="EamA" evidence="2">
    <location>
        <begin position="3"/>
        <end position="126"/>
    </location>
</feature>
<keyword evidence="1" id="KW-1133">Transmembrane helix</keyword>
<keyword evidence="1" id="KW-0472">Membrane</keyword>
<evidence type="ECO:0000259" key="2">
    <source>
        <dbReference type="Pfam" id="PF00892"/>
    </source>
</evidence>
<evidence type="ECO:0000313" key="4">
    <source>
        <dbReference type="Proteomes" id="UP000034050"/>
    </source>
</evidence>
<feature type="transmembrane region" description="Helical" evidence="1">
    <location>
        <begin position="83"/>
        <end position="102"/>
    </location>
</feature>
<comment type="caution">
    <text evidence="3">The sequence shown here is derived from an EMBL/GenBank/DDBJ whole genome shotgun (WGS) entry which is preliminary data.</text>
</comment>
<dbReference type="SUPFAM" id="SSF103481">
    <property type="entry name" value="Multidrug resistance efflux transporter EmrE"/>
    <property type="match status" value="1"/>
</dbReference>
<organism evidence="3 4">
    <name type="scientific">Candidatus Gottesmanbacteria bacterium GW2011_GWB1_43_11</name>
    <dbReference type="NCBI Taxonomy" id="1618446"/>
    <lineage>
        <taxon>Bacteria</taxon>
        <taxon>Candidatus Gottesmaniibacteriota</taxon>
    </lineage>
</organism>
<protein>
    <recommendedName>
        <fullName evidence="2">EamA domain-containing protein</fullName>
    </recommendedName>
</protein>
<dbReference type="STRING" id="1618446.UV61_C0006G0099"/>
<evidence type="ECO:0000313" key="3">
    <source>
        <dbReference type="EMBL" id="KKS86898.1"/>
    </source>
</evidence>
<proteinExistence type="predicted"/>
<dbReference type="EMBL" id="LCFD01000006">
    <property type="protein sequence ID" value="KKS86898.1"/>
    <property type="molecule type" value="Genomic_DNA"/>
</dbReference>
<reference evidence="3 4" key="1">
    <citation type="journal article" date="2015" name="Nature">
        <title>rRNA introns, odd ribosomes, and small enigmatic genomes across a large radiation of phyla.</title>
        <authorList>
            <person name="Brown C.T."/>
            <person name="Hug L.A."/>
            <person name="Thomas B.C."/>
            <person name="Sharon I."/>
            <person name="Castelle C.J."/>
            <person name="Singh A."/>
            <person name="Wilkins M.J."/>
            <person name="Williams K.H."/>
            <person name="Banfield J.F."/>
        </authorList>
    </citation>
    <scope>NUCLEOTIDE SEQUENCE [LARGE SCALE GENOMIC DNA]</scope>
</reference>
<keyword evidence="1" id="KW-0812">Transmembrane</keyword>
<dbReference type="Proteomes" id="UP000034050">
    <property type="component" value="Unassembled WGS sequence"/>
</dbReference>
<sequence length="127" mass="13753">MCALLMGTAWMLDKPASRGLPASIYSFAVWTLPLIFIAFPKIPLTALKKEMRIGSWHVVLMAFLNVFGYIIQIKALSLGDASRVIPITSSASILTVLGGIFILKEKTSIGRKIFAGILGFVGVILLT</sequence>
<dbReference type="InterPro" id="IPR037185">
    <property type="entry name" value="EmrE-like"/>
</dbReference>